<dbReference type="OrthoDB" id="630895at2759"/>
<comment type="function">
    <text evidence="6">Possesses non-specific lipolytic acyl hydrolase (LAH) activity. Hydrolyzes phospholipids as well as galactolipids. May play a role in disease resistance.</text>
</comment>
<evidence type="ECO:0000313" key="10">
    <source>
        <dbReference type="EMBL" id="KAJ1255693.1"/>
    </source>
</evidence>
<evidence type="ECO:0000313" key="11">
    <source>
        <dbReference type="Proteomes" id="UP001164776"/>
    </source>
</evidence>
<evidence type="ECO:0000256" key="6">
    <source>
        <dbReference type="ARBA" id="ARBA00025642"/>
    </source>
</evidence>
<evidence type="ECO:0000256" key="3">
    <source>
        <dbReference type="ARBA" id="ARBA00022821"/>
    </source>
</evidence>
<dbReference type="PANTHER" id="PTHR32176:SF45">
    <property type="entry name" value="PATATIN"/>
    <property type="match status" value="1"/>
</dbReference>
<evidence type="ECO:0000256" key="5">
    <source>
        <dbReference type="ARBA" id="ARBA00023098"/>
    </source>
</evidence>
<organism evidence="10 11">
    <name type="scientific">Paspalum vaginatum</name>
    <name type="common">seashore paspalum</name>
    <dbReference type="NCBI Taxonomy" id="158149"/>
    <lineage>
        <taxon>Eukaryota</taxon>
        <taxon>Viridiplantae</taxon>
        <taxon>Streptophyta</taxon>
        <taxon>Embryophyta</taxon>
        <taxon>Tracheophyta</taxon>
        <taxon>Spermatophyta</taxon>
        <taxon>Magnoliopsida</taxon>
        <taxon>Liliopsida</taxon>
        <taxon>Poales</taxon>
        <taxon>Poaceae</taxon>
        <taxon>PACMAD clade</taxon>
        <taxon>Panicoideae</taxon>
        <taxon>Andropogonodae</taxon>
        <taxon>Paspaleae</taxon>
        <taxon>Paspalinae</taxon>
        <taxon>Paspalum</taxon>
    </lineage>
</organism>
<feature type="active site" description="Proton acceptor" evidence="7">
    <location>
        <position position="281"/>
    </location>
</feature>
<feature type="domain" description="PNPLA" evidence="9">
    <location>
        <begin position="91"/>
        <end position="294"/>
    </location>
</feature>
<comment type="function">
    <text evidence="8">Lipolytic acyl hydrolase (LAH).</text>
</comment>
<comment type="caution">
    <text evidence="10">The sequence shown here is derived from an EMBL/GenBank/DDBJ whole genome shotgun (WGS) entry which is preliminary data.</text>
</comment>
<dbReference type="GO" id="GO:0006952">
    <property type="term" value="P:defense response"/>
    <property type="evidence" value="ECO:0007669"/>
    <property type="project" value="UniProtKB-KW"/>
</dbReference>
<dbReference type="SUPFAM" id="SSF52151">
    <property type="entry name" value="FabD/lysophospholipase-like"/>
    <property type="match status" value="1"/>
</dbReference>
<feature type="short sequence motif" description="DGA/G" evidence="7">
    <location>
        <begin position="281"/>
        <end position="283"/>
    </location>
</feature>
<keyword evidence="4 7" id="KW-0442">Lipid degradation</keyword>
<dbReference type="EMBL" id="MU629652">
    <property type="protein sequence ID" value="KAJ1255693.1"/>
    <property type="molecule type" value="Genomic_DNA"/>
</dbReference>
<dbReference type="EC" id="3.1.1.-" evidence="8"/>
<keyword evidence="3" id="KW-0611">Plant defense</keyword>
<evidence type="ECO:0000256" key="8">
    <source>
        <dbReference type="RuleBase" id="RU361262"/>
    </source>
</evidence>
<feature type="short sequence motif" description="GXSXG" evidence="7">
    <location>
        <begin position="133"/>
        <end position="137"/>
    </location>
</feature>
<gene>
    <name evidence="10" type="ORF">BS78_K170800</name>
</gene>
<dbReference type="Gene3D" id="3.40.1090.10">
    <property type="entry name" value="Cytosolic phospholipase A2 catalytic domain"/>
    <property type="match status" value="1"/>
</dbReference>
<protein>
    <recommendedName>
        <fullName evidence="8">Patatin</fullName>
        <ecNumber evidence="8">3.1.1.-</ecNumber>
    </recommendedName>
</protein>
<comment type="domain">
    <text evidence="8">The nitrogen atoms of the two glycine residues in the GGXR motif define the oxyanion hole, and stabilize the oxyanion that forms during the nucleophilic attack by the catalytic serine during substrate cleavage.</text>
</comment>
<dbReference type="GO" id="GO:0004620">
    <property type="term" value="F:phospholipase activity"/>
    <property type="evidence" value="ECO:0007669"/>
    <property type="project" value="TreeGrafter"/>
</dbReference>
<dbReference type="GO" id="GO:0016042">
    <property type="term" value="P:lipid catabolic process"/>
    <property type="evidence" value="ECO:0007669"/>
    <property type="project" value="UniProtKB-UniRule"/>
</dbReference>
<dbReference type="PROSITE" id="PS51635">
    <property type="entry name" value="PNPLA"/>
    <property type="match status" value="1"/>
</dbReference>
<dbReference type="InterPro" id="IPR002641">
    <property type="entry name" value="PNPLA_dom"/>
</dbReference>
<dbReference type="FunFam" id="3.40.1090.10:FF:000005">
    <property type="entry name" value="Patatin"/>
    <property type="match status" value="1"/>
</dbReference>
<dbReference type="PANTHER" id="PTHR32176">
    <property type="entry name" value="XYLOSE ISOMERASE"/>
    <property type="match status" value="1"/>
</dbReference>
<comment type="similarity">
    <text evidence="1 8">Belongs to the patatin family.</text>
</comment>
<reference evidence="10 11" key="1">
    <citation type="submission" date="2022-10" db="EMBL/GenBank/DDBJ databases">
        <title>WGS assembly of Paspalum vaginatum 540-79.</title>
        <authorList>
            <person name="Sun G."/>
            <person name="Wase N."/>
            <person name="Shu S."/>
            <person name="Jenkins J."/>
            <person name="Zhou B."/>
            <person name="Torres-Rodriguez J."/>
            <person name="Chen C."/>
            <person name="Sandor L."/>
            <person name="Plott C."/>
            <person name="Yoshinga Y."/>
            <person name="Daum C."/>
            <person name="Qi P."/>
            <person name="Barry K."/>
            <person name="Lipzen A."/>
            <person name="Berry L."/>
            <person name="Pedersen C."/>
            <person name="Gottilla T."/>
            <person name="Foltz A."/>
            <person name="Yu H."/>
            <person name="O'Malley R."/>
            <person name="Zhang C."/>
            <person name="Devos K."/>
            <person name="Sigmon B."/>
            <person name="Yu B."/>
            <person name="Obata T."/>
            <person name="Schmutz J."/>
            <person name="Schnable J."/>
        </authorList>
    </citation>
    <scope>NUCLEOTIDE SEQUENCE [LARGE SCALE GENOMIC DNA]</scope>
    <source>
        <strain evidence="11">cv. 540-79</strain>
    </source>
</reference>
<evidence type="ECO:0000259" key="9">
    <source>
        <dbReference type="PROSITE" id="PS51635"/>
    </source>
</evidence>
<keyword evidence="2 7" id="KW-0378">Hydrolase</keyword>
<dbReference type="Pfam" id="PF01734">
    <property type="entry name" value="Patatin"/>
    <property type="match status" value="1"/>
</dbReference>
<sequence>MKPLDYPQSPRLSITRSPAMFCLRKCCRARSDLPRMLAGGGSSWPWQLAARRAALFAESRRYSSRRRPVYRPCRSGEEGTCATVGRRKTVLTIDGGGVRGLIPGTVLAFLEAELQKLDGAGARLADYFDYIAGTSTGGFITAMLAAPGRGGRPLFAAGDINPFYREHGPRIFPQKSSLAAAFAALWGPKYDGEHLRAMAGQVLGETRMCDTLTNIVIPAFDVKLLQPVIFSTHEAKTMPWKNALLSDVCIGTSAAPTYLPAHHFWTHDDANGAEREYNLIDGGVAANNPTMVAMMSITGEMMAKEKDAPYLLKEPAEDDCGRFLVLSIGTGSRCDEGHLYTAEISSRWGIIGWLRHRGMAPLLDIFMAASSDLVDIQAAVMFQMLRSDRNYLRIQDSKLHGAAAALDVATPENMDNLIGIGNSMLEQRVSRVNVETGKHEEVEERTNAEALADLAKQLSLEKAARAEEDRAAVGCGRRAPAW</sequence>
<feature type="active site" description="Nucleophile" evidence="7">
    <location>
        <position position="135"/>
    </location>
</feature>
<evidence type="ECO:0000256" key="2">
    <source>
        <dbReference type="ARBA" id="ARBA00022801"/>
    </source>
</evidence>
<dbReference type="Proteomes" id="UP001164776">
    <property type="component" value="Unassembled WGS sequence"/>
</dbReference>
<evidence type="ECO:0000256" key="1">
    <source>
        <dbReference type="ARBA" id="ARBA00010240"/>
    </source>
</evidence>
<feature type="short sequence motif" description="GXGXXG" evidence="7">
    <location>
        <begin position="95"/>
        <end position="100"/>
    </location>
</feature>
<dbReference type="GO" id="GO:0047372">
    <property type="term" value="F:monoacylglycerol lipase activity"/>
    <property type="evidence" value="ECO:0007669"/>
    <property type="project" value="TreeGrafter"/>
</dbReference>
<dbReference type="AlphaFoldDB" id="A0A9W7XBQ8"/>
<name>A0A9W7XBQ8_9POAL</name>
<keyword evidence="11" id="KW-1185">Reference proteome</keyword>
<evidence type="ECO:0000256" key="4">
    <source>
        <dbReference type="ARBA" id="ARBA00022963"/>
    </source>
</evidence>
<proteinExistence type="inferred from homology"/>
<keyword evidence="5 7" id="KW-0443">Lipid metabolism</keyword>
<evidence type="ECO:0000256" key="7">
    <source>
        <dbReference type="PROSITE-ProRule" id="PRU01161"/>
    </source>
</evidence>
<dbReference type="InterPro" id="IPR016035">
    <property type="entry name" value="Acyl_Trfase/lysoPLipase"/>
</dbReference>
<accession>A0A9W7XBQ8</accession>